<dbReference type="GO" id="GO:0003824">
    <property type="term" value="F:catalytic activity"/>
    <property type="evidence" value="ECO:0007669"/>
    <property type="project" value="InterPro"/>
</dbReference>
<dbReference type="OrthoDB" id="9780765at2"/>
<accession>A0A2S5TEK3</accession>
<dbReference type="InterPro" id="IPR000073">
    <property type="entry name" value="AB_hydrolase_1"/>
</dbReference>
<evidence type="ECO:0000259" key="2">
    <source>
        <dbReference type="Pfam" id="PF00561"/>
    </source>
</evidence>
<feature type="region of interest" description="Disordered" evidence="1">
    <location>
        <begin position="1"/>
        <end position="23"/>
    </location>
</feature>
<protein>
    <recommendedName>
        <fullName evidence="2">AB hydrolase-1 domain-containing protein</fullName>
    </recommendedName>
</protein>
<evidence type="ECO:0000313" key="4">
    <source>
        <dbReference type="Proteomes" id="UP000238220"/>
    </source>
</evidence>
<dbReference type="SUPFAM" id="SSF53474">
    <property type="entry name" value="alpha/beta-Hydrolases"/>
    <property type="match status" value="1"/>
</dbReference>
<dbReference type="EMBL" id="PSNW01000007">
    <property type="protein sequence ID" value="PPE73424.1"/>
    <property type="molecule type" value="Genomic_DNA"/>
</dbReference>
<keyword evidence="4" id="KW-1185">Reference proteome</keyword>
<sequence length="374" mass="41625">MAWTCPATPGSGHRSWPGTFPTIPMRRAPPWRPCCAATRRRASSDAATSSRAAWGTSATSARRIATRCGAAAPTGWRSGRRPPENASVPDTDALYRSLPVRELALGDASLPYRCHGSGPDLLLVHGFPLSGYTWRHVLPGLAQRHRCHLVDLAGLGGSRWDEGTDFSFEGHARRLKALVDQLGLPRYDLLAQDTGATVTRCLALMDPPRARRQVMINTEIPGHRPPWIVEYQALMRLPFTPALFRLLLKSRSFLRSGMAFGGCFGNLDLIDGDFHREFVQPCIDRRRRMEGLRDYLTGANWPTVDAFATRHAEFREPVLLLWGEDDPTFPLRRAKAMLPQFRDARMVTIADAKLLPQEEKPAEVAKAVLEFLAA</sequence>
<dbReference type="InterPro" id="IPR029058">
    <property type="entry name" value="AB_hydrolase_fold"/>
</dbReference>
<dbReference type="Pfam" id="PF00561">
    <property type="entry name" value="Abhydrolase_1"/>
    <property type="match status" value="1"/>
</dbReference>
<organism evidence="3 4">
    <name type="scientific">Solimonas fluminis</name>
    <dbReference type="NCBI Taxonomy" id="2086571"/>
    <lineage>
        <taxon>Bacteria</taxon>
        <taxon>Pseudomonadati</taxon>
        <taxon>Pseudomonadota</taxon>
        <taxon>Gammaproteobacteria</taxon>
        <taxon>Nevskiales</taxon>
        <taxon>Nevskiaceae</taxon>
        <taxon>Solimonas</taxon>
    </lineage>
</organism>
<dbReference type="InterPro" id="IPR050266">
    <property type="entry name" value="AB_hydrolase_sf"/>
</dbReference>
<proteinExistence type="predicted"/>
<feature type="domain" description="AB hydrolase-1" evidence="2">
    <location>
        <begin position="121"/>
        <end position="361"/>
    </location>
</feature>
<evidence type="ECO:0000313" key="3">
    <source>
        <dbReference type="EMBL" id="PPE73424.1"/>
    </source>
</evidence>
<dbReference type="AlphaFoldDB" id="A0A2S5TEK3"/>
<dbReference type="Gene3D" id="3.40.50.1820">
    <property type="entry name" value="alpha/beta hydrolase"/>
    <property type="match status" value="1"/>
</dbReference>
<gene>
    <name evidence="3" type="ORF">C3942_14255</name>
</gene>
<comment type="caution">
    <text evidence="3">The sequence shown here is derived from an EMBL/GenBank/DDBJ whole genome shotgun (WGS) entry which is preliminary data.</text>
</comment>
<name>A0A2S5TEK3_9GAMM</name>
<evidence type="ECO:0000256" key="1">
    <source>
        <dbReference type="SAM" id="MobiDB-lite"/>
    </source>
</evidence>
<reference evidence="3 4" key="1">
    <citation type="submission" date="2018-02" db="EMBL/GenBank/DDBJ databases">
        <title>Genome sequencing of Solimonas sp. HR-BB.</title>
        <authorList>
            <person name="Lee Y."/>
            <person name="Jeon C.O."/>
        </authorList>
    </citation>
    <scope>NUCLEOTIDE SEQUENCE [LARGE SCALE GENOMIC DNA]</scope>
    <source>
        <strain evidence="3 4">HR-BB</strain>
    </source>
</reference>
<dbReference type="InterPro" id="IPR000639">
    <property type="entry name" value="Epox_hydrolase-like"/>
</dbReference>
<dbReference type="PANTHER" id="PTHR43798">
    <property type="entry name" value="MONOACYLGLYCEROL LIPASE"/>
    <property type="match status" value="1"/>
</dbReference>
<dbReference type="PRINTS" id="PR00412">
    <property type="entry name" value="EPOXHYDRLASE"/>
</dbReference>
<dbReference type="Proteomes" id="UP000238220">
    <property type="component" value="Unassembled WGS sequence"/>
</dbReference>